<proteinExistence type="inferred from homology"/>
<feature type="domain" description="Smf/DprA SLOG" evidence="2">
    <location>
        <begin position="85"/>
        <end position="287"/>
    </location>
</feature>
<evidence type="ECO:0000259" key="2">
    <source>
        <dbReference type="Pfam" id="PF02481"/>
    </source>
</evidence>
<sequence>MKLTSIQAALLLQKLPGIGDITAKKLVDHCGSAQAVLNETKINLLKIKGIGAFHLQGFDQFEGYLPAVIEEEKFLEKEKILPLLYPSPDYPKALGFCANAPLVLFQKGNVSWKNERILSIVGTRNPTSRGVDFCKQLIEDLAQYNPLIVSGFARGIDIVAHKAALDNGLETVACLGHGLNQIYPTEHKVHVESVCKQGGILTEFWSNSSFEKSNFLKRNRIIAGVAHATLVIESKAKGGSLVTTEHAHHYGRDVFAVPGRVSDMQSAGCLNLIRSDKARMITSAADVAFWMGWESNPKPKAVQKELFISMTEEEELLFNLLETKTSLDALALEAKLPISKVATILFQLEMKGCVRPLAGKQFERA</sequence>
<gene>
    <name evidence="4" type="ORF">VIS_S3ATA30034</name>
</gene>
<dbReference type="InterPro" id="IPR010994">
    <property type="entry name" value="RuvA_2-like"/>
</dbReference>
<dbReference type="InterPro" id="IPR041614">
    <property type="entry name" value="DprA_WH"/>
</dbReference>
<dbReference type="Gene3D" id="1.10.10.10">
    <property type="entry name" value="Winged helix-like DNA-binding domain superfamily/Winged helix DNA-binding domain"/>
    <property type="match status" value="1"/>
</dbReference>
<dbReference type="SUPFAM" id="SSF47781">
    <property type="entry name" value="RuvA domain 2-like"/>
    <property type="match status" value="1"/>
</dbReference>
<dbReference type="InterPro" id="IPR003488">
    <property type="entry name" value="DprA"/>
</dbReference>
<dbReference type="PANTHER" id="PTHR43022">
    <property type="entry name" value="PROTEIN SMF"/>
    <property type="match status" value="1"/>
</dbReference>
<evidence type="ECO:0000259" key="3">
    <source>
        <dbReference type="Pfam" id="PF17782"/>
    </source>
</evidence>
<dbReference type="Pfam" id="PF17782">
    <property type="entry name" value="WHD_DprA"/>
    <property type="match status" value="1"/>
</dbReference>
<comment type="similarity">
    <text evidence="1">Belongs to the DprA/Smf family.</text>
</comment>
<evidence type="ECO:0000313" key="4">
    <source>
        <dbReference type="EMBL" id="CCF99247.1"/>
    </source>
</evidence>
<dbReference type="PANTHER" id="PTHR43022:SF1">
    <property type="entry name" value="PROTEIN SMF"/>
    <property type="match status" value="1"/>
</dbReference>
<dbReference type="InterPro" id="IPR036388">
    <property type="entry name" value="WH-like_DNA-bd_sf"/>
</dbReference>
<name>H6RDY6_9BACT</name>
<dbReference type="GO" id="GO:0009294">
    <property type="term" value="P:DNA-mediated transformation"/>
    <property type="evidence" value="ECO:0007669"/>
    <property type="project" value="InterPro"/>
</dbReference>
<dbReference type="SUPFAM" id="SSF102405">
    <property type="entry name" value="MCP/YpsA-like"/>
    <property type="match status" value="1"/>
</dbReference>
<accession>H6RDY6</accession>
<protein>
    <submittedName>
        <fullName evidence="4">Smf protein DNA processing chain A</fullName>
    </submittedName>
</protein>
<dbReference type="NCBIfam" id="TIGR00732">
    <property type="entry name" value="dprA"/>
    <property type="match status" value="1"/>
</dbReference>
<dbReference type="Pfam" id="PF02481">
    <property type="entry name" value="DNA_processg_A"/>
    <property type="match status" value="1"/>
</dbReference>
<evidence type="ECO:0000256" key="1">
    <source>
        <dbReference type="ARBA" id="ARBA00006525"/>
    </source>
</evidence>
<dbReference type="EMBL" id="FO117574">
    <property type="protein sequence ID" value="CCF99247.1"/>
    <property type="molecule type" value="Genomic_DNA"/>
</dbReference>
<reference evidence="4" key="2">
    <citation type="submission" date="2012-02" db="EMBL/GenBank/DDBJ databases">
        <authorList>
            <person name="Genoscope - CEA"/>
        </authorList>
    </citation>
    <scope>NUCLEOTIDE SEQUENCE</scope>
</reference>
<feature type="domain" description="DprA winged helix" evidence="3">
    <location>
        <begin position="312"/>
        <end position="360"/>
    </location>
</feature>
<organism evidence="4">
    <name type="scientific">uncultured Flavobacteriia bacterium</name>
    <dbReference type="NCBI Taxonomy" id="212695"/>
    <lineage>
        <taxon>Bacteria</taxon>
        <taxon>Pseudomonadati</taxon>
        <taxon>Bacteroidota</taxon>
        <taxon>Flavobacteriia</taxon>
        <taxon>environmental samples</taxon>
    </lineage>
</organism>
<dbReference type="Gene3D" id="3.40.50.450">
    <property type="match status" value="1"/>
</dbReference>
<reference evidence="4" key="1">
    <citation type="journal article" date="2012" name="Environ. Microbiol.">
        <title>Genomic content of uncultured Bacteroidetes from contrasting oceanic provinces in the North Atlantic Ocean.</title>
        <authorList>
            <person name="Gomez-Pereira P.R."/>
            <person name="Schuler M."/>
            <person name="Fuchs B.M."/>
            <person name="Bennke C."/>
            <person name="Teeling H."/>
            <person name="Waldmann J."/>
            <person name="Richter M."/>
            <person name="Barbe V."/>
            <person name="Bataille E."/>
            <person name="Glockner F.O."/>
            <person name="Amann R."/>
        </authorList>
    </citation>
    <scope>NUCLEOTIDE SEQUENCE</scope>
</reference>
<dbReference type="InterPro" id="IPR057666">
    <property type="entry name" value="DrpA_SLOG"/>
</dbReference>
<dbReference type="AlphaFoldDB" id="H6RDY6"/>